<dbReference type="RefSeq" id="WP_161126589.1">
    <property type="nucleotide sequence ID" value="NZ_DAIPCI010000012.1"/>
</dbReference>
<evidence type="ECO:0000256" key="2">
    <source>
        <dbReference type="ARBA" id="ARBA00022679"/>
    </source>
</evidence>
<organism evidence="3 4">
    <name type="scientific">Malikia spinosa</name>
    <dbReference type="NCBI Taxonomy" id="86180"/>
    <lineage>
        <taxon>Bacteria</taxon>
        <taxon>Pseudomonadati</taxon>
        <taxon>Pseudomonadota</taxon>
        <taxon>Betaproteobacteria</taxon>
        <taxon>Burkholderiales</taxon>
        <taxon>Comamonadaceae</taxon>
        <taxon>Malikia</taxon>
    </lineage>
</organism>
<keyword evidence="2 3" id="KW-0808">Transferase</keyword>
<dbReference type="EMBL" id="VYSB01000057">
    <property type="protein sequence ID" value="MYZ54151.1"/>
    <property type="molecule type" value="Genomic_DNA"/>
</dbReference>
<proteinExistence type="predicted"/>
<sequence>MAPQSVPAAITIRKIRLTNLAMDDVLNALHAAIVKRVATRVAFVNADCVNIAARNPGYLADLQAMDWVFADGIGVKLAGQLLQQPVRANVNGTDLFPRLCEEMAREGRRLFLLGAAPGVAQAAGDWVLSTYPGLVLAGTHHGYGPADELPTLLECIRLAQADVLLVGMGAPRQERWIQAHAAATGATVVMGVGGLFDYYAGNIPRAPLWMRHSGLEWLFRLLQEPRRLARRYLIGNWVFMMRVIGDRLRGNIRGKS</sequence>
<dbReference type="PANTHER" id="PTHR34136">
    <property type="match status" value="1"/>
</dbReference>
<dbReference type="Pfam" id="PF03808">
    <property type="entry name" value="Glyco_tran_WecG"/>
    <property type="match status" value="1"/>
</dbReference>
<dbReference type="NCBIfam" id="TIGR00696">
    <property type="entry name" value="wecG_tagA_cpsF"/>
    <property type="match status" value="1"/>
</dbReference>
<comment type="caution">
    <text evidence="3">The sequence shown here is derived from an EMBL/GenBank/DDBJ whole genome shotgun (WGS) entry which is preliminary data.</text>
</comment>
<gene>
    <name evidence="3" type="ORF">F5985_19025</name>
</gene>
<dbReference type="CDD" id="cd06533">
    <property type="entry name" value="Glyco_transf_WecG_TagA"/>
    <property type="match status" value="1"/>
</dbReference>
<dbReference type="InterPro" id="IPR004629">
    <property type="entry name" value="WecG_TagA_CpsF"/>
</dbReference>
<keyword evidence="1" id="KW-0328">Glycosyltransferase</keyword>
<dbReference type="PANTHER" id="PTHR34136:SF1">
    <property type="entry name" value="UDP-N-ACETYL-D-MANNOSAMINURONIC ACID TRANSFERASE"/>
    <property type="match status" value="1"/>
</dbReference>
<evidence type="ECO:0000313" key="3">
    <source>
        <dbReference type="EMBL" id="MYZ54151.1"/>
    </source>
</evidence>
<dbReference type="GO" id="GO:0016758">
    <property type="term" value="F:hexosyltransferase activity"/>
    <property type="evidence" value="ECO:0007669"/>
    <property type="project" value="TreeGrafter"/>
</dbReference>
<reference evidence="3 4" key="1">
    <citation type="submission" date="2019-09" db="EMBL/GenBank/DDBJ databases">
        <title>Identification of Malikia spinosa a prominent benzene-, toluene-, and ethylbenzene-degrading bacterium: enrichment, isolation and whole genome sequencing.</title>
        <authorList>
            <person name="Tancsics A."/>
            <person name="Revesz F."/>
            <person name="Kriszt B."/>
        </authorList>
    </citation>
    <scope>NUCLEOTIDE SEQUENCE [LARGE SCALE GENOMIC DNA]</scope>
    <source>
        <strain evidence="3 4">AB6</strain>
    </source>
</reference>
<name>A0A7C9J8Y7_9BURK</name>
<protein>
    <submittedName>
        <fullName evidence="3">WecB/TagA/CpsF family glycosyltransferase</fullName>
    </submittedName>
</protein>
<evidence type="ECO:0000313" key="4">
    <source>
        <dbReference type="Proteomes" id="UP000481947"/>
    </source>
</evidence>
<dbReference type="Proteomes" id="UP000481947">
    <property type="component" value="Unassembled WGS sequence"/>
</dbReference>
<accession>A0A7C9J8Y7</accession>
<evidence type="ECO:0000256" key="1">
    <source>
        <dbReference type="ARBA" id="ARBA00022676"/>
    </source>
</evidence>
<dbReference type="AlphaFoldDB" id="A0A7C9J8Y7"/>